<evidence type="ECO:0000256" key="1">
    <source>
        <dbReference type="ARBA" id="ARBA00009903"/>
    </source>
</evidence>
<evidence type="ECO:0000259" key="14">
    <source>
        <dbReference type="PROSITE" id="PS51285"/>
    </source>
</evidence>
<dbReference type="PROSITE" id="PS51285">
    <property type="entry name" value="AGC_KINASE_CTER"/>
    <property type="match status" value="1"/>
</dbReference>
<dbReference type="PROSITE" id="PS00108">
    <property type="entry name" value="PROTEIN_KINASE_ST"/>
    <property type="match status" value="1"/>
</dbReference>
<dbReference type="PANTHER" id="PTHR22988:SF76">
    <property type="entry name" value="CHROMOSOME UNDETERMINED SCAFFOLD_135, WHOLE GENOME SHOTGUN SEQUENCE"/>
    <property type="match status" value="1"/>
</dbReference>
<keyword evidence="4" id="KW-0597">Phosphoprotein</keyword>
<comment type="catalytic activity">
    <reaction evidence="9">
        <text>L-threonyl-[protein] + ATP = O-phospho-L-threonyl-[protein] + ADP + H(+)</text>
        <dbReference type="Rhea" id="RHEA:46608"/>
        <dbReference type="Rhea" id="RHEA-COMP:11060"/>
        <dbReference type="Rhea" id="RHEA-COMP:11605"/>
        <dbReference type="ChEBI" id="CHEBI:15378"/>
        <dbReference type="ChEBI" id="CHEBI:30013"/>
        <dbReference type="ChEBI" id="CHEBI:30616"/>
        <dbReference type="ChEBI" id="CHEBI:61977"/>
        <dbReference type="ChEBI" id="CHEBI:456216"/>
        <dbReference type="EC" id="2.7.11.1"/>
    </reaction>
</comment>
<keyword evidence="6 11" id="KW-0547">Nucleotide-binding</keyword>
<feature type="domain" description="Protein kinase" evidence="13">
    <location>
        <begin position="87"/>
        <end position="378"/>
    </location>
</feature>
<dbReference type="GO" id="GO:0004674">
    <property type="term" value="F:protein serine/threonine kinase activity"/>
    <property type="evidence" value="ECO:0007669"/>
    <property type="project" value="UniProtKB-KW"/>
</dbReference>
<evidence type="ECO:0000256" key="10">
    <source>
        <dbReference type="ARBA" id="ARBA00048679"/>
    </source>
</evidence>
<keyword evidence="8 11" id="KW-0067">ATP-binding</keyword>
<evidence type="ECO:0000256" key="6">
    <source>
        <dbReference type="ARBA" id="ARBA00022741"/>
    </source>
</evidence>
<evidence type="ECO:0000256" key="8">
    <source>
        <dbReference type="ARBA" id="ARBA00022840"/>
    </source>
</evidence>
<dbReference type="FunFam" id="3.30.200.20:FF:000192">
    <property type="entry name" value="Serine/threonine-protein kinase cot-1"/>
    <property type="match status" value="1"/>
</dbReference>
<evidence type="ECO:0000256" key="5">
    <source>
        <dbReference type="ARBA" id="ARBA00022679"/>
    </source>
</evidence>
<dbReference type="EMBL" id="CAJZBQ010000011">
    <property type="protein sequence ID" value="CAG9314156.1"/>
    <property type="molecule type" value="Genomic_DNA"/>
</dbReference>
<proteinExistence type="inferred from homology"/>
<keyword evidence="7" id="KW-0418">Kinase</keyword>
<evidence type="ECO:0000256" key="7">
    <source>
        <dbReference type="ARBA" id="ARBA00022777"/>
    </source>
</evidence>
<keyword evidence="3 12" id="KW-0723">Serine/threonine-protein kinase</keyword>
<dbReference type="InterPro" id="IPR059233">
    <property type="entry name" value="MobB_NdrA/B/Cbk1"/>
</dbReference>
<dbReference type="PROSITE" id="PS00107">
    <property type="entry name" value="PROTEIN_KINASE_ATP"/>
    <property type="match status" value="1"/>
</dbReference>
<dbReference type="AlphaFoldDB" id="A0AAU9IXD3"/>
<dbReference type="FunFam" id="1.10.510.10:FF:000057">
    <property type="entry name" value="Non-specific serine/threonine protein kinase"/>
    <property type="match status" value="1"/>
</dbReference>
<dbReference type="InterPro" id="IPR017441">
    <property type="entry name" value="Protein_kinase_ATP_BS"/>
</dbReference>
<dbReference type="FunFam" id="1.10.510.10:FF:000042">
    <property type="entry name" value="Non-specific serine/threonine protein kinase"/>
    <property type="match status" value="1"/>
</dbReference>
<reference evidence="15" key="1">
    <citation type="submission" date="2021-09" db="EMBL/GenBank/DDBJ databases">
        <authorList>
            <consortium name="AG Swart"/>
            <person name="Singh M."/>
            <person name="Singh A."/>
            <person name="Seah K."/>
            <person name="Emmerich C."/>
        </authorList>
    </citation>
    <scope>NUCLEOTIDE SEQUENCE</scope>
    <source>
        <strain evidence="15">ATCC30299</strain>
    </source>
</reference>
<dbReference type="GO" id="GO:0005524">
    <property type="term" value="F:ATP binding"/>
    <property type="evidence" value="ECO:0007669"/>
    <property type="project" value="UniProtKB-UniRule"/>
</dbReference>
<dbReference type="SMART" id="SM00133">
    <property type="entry name" value="S_TK_X"/>
    <property type="match status" value="1"/>
</dbReference>
<evidence type="ECO:0000259" key="13">
    <source>
        <dbReference type="PROSITE" id="PS50011"/>
    </source>
</evidence>
<dbReference type="CDD" id="cd21742">
    <property type="entry name" value="MobB_NDR_LATS-like"/>
    <property type="match status" value="1"/>
</dbReference>
<evidence type="ECO:0000256" key="12">
    <source>
        <dbReference type="RuleBase" id="RU000304"/>
    </source>
</evidence>
<dbReference type="InterPro" id="IPR000719">
    <property type="entry name" value="Prot_kinase_dom"/>
</dbReference>
<evidence type="ECO:0000256" key="3">
    <source>
        <dbReference type="ARBA" id="ARBA00022527"/>
    </source>
</evidence>
<dbReference type="InterPro" id="IPR000961">
    <property type="entry name" value="AGC-kinase_C"/>
</dbReference>
<feature type="domain" description="AGC-kinase C-terminal" evidence="14">
    <location>
        <begin position="379"/>
        <end position="445"/>
    </location>
</feature>
<comment type="catalytic activity">
    <reaction evidence="10">
        <text>L-seryl-[protein] + ATP = O-phospho-L-seryl-[protein] + ADP + H(+)</text>
        <dbReference type="Rhea" id="RHEA:17989"/>
        <dbReference type="Rhea" id="RHEA-COMP:9863"/>
        <dbReference type="Rhea" id="RHEA-COMP:11604"/>
        <dbReference type="ChEBI" id="CHEBI:15378"/>
        <dbReference type="ChEBI" id="CHEBI:29999"/>
        <dbReference type="ChEBI" id="CHEBI:30616"/>
        <dbReference type="ChEBI" id="CHEBI:83421"/>
        <dbReference type="ChEBI" id="CHEBI:456216"/>
        <dbReference type="EC" id="2.7.11.1"/>
    </reaction>
</comment>
<dbReference type="InterPro" id="IPR008271">
    <property type="entry name" value="Ser/Thr_kinase_AS"/>
</dbReference>
<evidence type="ECO:0000256" key="9">
    <source>
        <dbReference type="ARBA" id="ARBA00047899"/>
    </source>
</evidence>
<dbReference type="InterPro" id="IPR050839">
    <property type="entry name" value="Rho-assoc_Ser/Thr_Kinase"/>
</dbReference>
<sequence>MENQPVEDTISTSTRLRAETAKAYIEQKINRLKSEEQKKRTEWELLKKRMEEMSLSGTEQEIIKQEILHQEAEDLRIKRQKITVHDFEPIAIIGKGAYGEVRLCRVKATGEIVAMKKMKKSEMKFKNQVKHIKAERDILARANNDWIVNLKYSFQDENYLYLCMEYLPGGDLMTLLMKKDILSEAEAKFYIAEIILAVDSAHQLNYIHRDLKPDNVLLDPTGHIKLSDFGLCTFAEVIPSSFSLIRSQEDPDLPQPSLVTISCEKPNFKRQRHLAFSTVGTPDYIAPEVFNQQGYSEAVDWWSVGVILFEMLVGYPPFYSDDASTTCQKIMHWRQTLRIPPESNVSPAAADLILRLLRDKNDRLGNGGVSEIKSHPFFNGINWDNLRNVRAPYIPEVVGEVDTRNFENFKEDEPFYPEPTERSLRKDFDFIGYTYKQEEHRDHLINALQELETLRSSDGSVQDKVRLWHGHSNVRLINNDGQ</sequence>
<evidence type="ECO:0000256" key="4">
    <source>
        <dbReference type="ARBA" id="ARBA00022553"/>
    </source>
</evidence>
<protein>
    <recommendedName>
        <fullName evidence="2">non-specific serine/threonine protein kinase</fullName>
        <ecNumber evidence="2">2.7.11.1</ecNumber>
    </recommendedName>
</protein>
<accession>A0AAU9IXD3</accession>
<dbReference type="EC" id="2.7.11.1" evidence="2"/>
<dbReference type="InterPro" id="IPR011009">
    <property type="entry name" value="Kinase-like_dom_sf"/>
</dbReference>
<dbReference type="Gene3D" id="3.30.200.20">
    <property type="entry name" value="Phosphorylase Kinase, domain 1"/>
    <property type="match status" value="1"/>
</dbReference>
<evidence type="ECO:0000256" key="11">
    <source>
        <dbReference type="PROSITE-ProRule" id="PRU10141"/>
    </source>
</evidence>
<dbReference type="SUPFAM" id="SSF56112">
    <property type="entry name" value="Protein kinase-like (PK-like)"/>
    <property type="match status" value="1"/>
</dbReference>
<keyword evidence="5" id="KW-0808">Transferase</keyword>
<comment type="caution">
    <text evidence="15">The sequence shown here is derived from an EMBL/GenBank/DDBJ whole genome shotgun (WGS) entry which is preliminary data.</text>
</comment>
<dbReference type="PROSITE" id="PS50011">
    <property type="entry name" value="PROTEIN_KINASE_DOM"/>
    <property type="match status" value="1"/>
</dbReference>
<name>A0AAU9IXD3_9CILI</name>
<dbReference type="Gene3D" id="1.10.510.10">
    <property type="entry name" value="Transferase(Phosphotransferase) domain 1"/>
    <property type="match status" value="1"/>
</dbReference>
<dbReference type="Pfam" id="PF00069">
    <property type="entry name" value="Pkinase"/>
    <property type="match status" value="2"/>
</dbReference>
<organism evidence="15 16">
    <name type="scientific">Blepharisma stoltei</name>
    <dbReference type="NCBI Taxonomy" id="1481888"/>
    <lineage>
        <taxon>Eukaryota</taxon>
        <taxon>Sar</taxon>
        <taxon>Alveolata</taxon>
        <taxon>Ciliophora</taxon>
        <taxon>Postciliodesmatophora</taxon>
        <taxon>Heterotrichea</taxon>
        <taxon>Heterotrichida</taxon>
        <taxon>Blepharismidae</taxon>
        <taxon>Blepharisma</taxon>
    </lineage>
</organism>
<evidence type="ECO:0000256" key="2">
    <source>
        <dbReference type="ARBA" id="ARBA00012513"/>
    </source>
</evidence>
<feature type="binding site" evidence="11">
    <location>
        <position position="116"/>
    </location>
    <ligand>
        <name>ATP</name>
        <dbReference type="ChEBI" id="CHEBI:30616"/>
    </ligand>
</feature>
<evidence type="ECO:0000313" key="16">
    <source>
        <dbReference type="Proteomes" id="UP001162131"/>
    </source>
</evidence>
<dbReference type="Proteomes" id="UP001162131">
    <property type="component" value="Unassembled WGS sequence"/>
</dbReference>
<dbReference type="SMART" id="SM00220">
    <property type="entry name" value="S_TKc"/>
    <property type="match status" value="1"/>
</dbReference>
<evidence type="ECO:0000313" key="15">
    <source>
        <dbReference type="EMBL" id="CAG9314156.1"/>
    </source>
</evidence>
<gene>
    <name evidence="15" type="ORF">BSTOLATCC_MIC9953</name>
</gene>
<dbReference type="PANTHER" id="PTHR22988">
    <property type="entry name" value="MYOTONIC DYSTROPHY S/T KINASE-RELATED"/>
    <property type="match status" value="1"/>
</dbReference>
<comment type="similarity">
    <text evidence="1">Belongs to the protein kinase superfamily. AGC Ser/Thr protein kinase family.</text>
</comment>
<keyword evidence="16" id="KW-1185">Reference proteome</keyword>